<evidence type="ECO:0000256" key="3">
    <source>
        <dbReference type="ARBA" id="ARBA00022679"/>
    </source>
</evidence>
<evidence type="ECO:0000256" key="7">
    <source>
        <dbReference type="ARBA" id="ARBA00023136"/>
    </source>
</evidence>
<gene>
    <name evidence="10" type="ORF">CVLEPA_LOCUS27946</name>
</gene>
<dbReference type="PANTHER" id="PTHR12137">
    <property type="entry name" value="CARBOHYDRATE SULFOTRANSFERASE"/>
    <property type="match status" value="1"/>
</dbReference>
<proteinExistence type="inferred from homology"/>
<organism evidence="10 11">
    <name type="scientific">Clavelina lepadiformis</name>
    <name type="common">Light-bulb sea squirt</name>
    <name type="synonym">Ascidia lepadiformis</name>
    <dbReference type="NCBI Taxonomy" id="159417"/>
    <lineage>
        <taxon>Eukaryota</taxon>
        <taxon>Metazoa</taxon>
        <taxon>Chordata</taxon>
        <taxon>Tunicata</taxon>
        <taxon>Ascidiacea</taxon>
        <taxon>Aplousobranchia</taxon>
        <taxon>Clavelinidae</taxon>
        <taxon>Clavelina</taxon>
    </lineage>
</organism>
<evidence type="ECO:0000256" key="4">
    <source>
        <dbReference type="ARBA" id="ARBA00022692"/>
    </source>
</evidence>
<dbReference type="Pfam" id="PF03567">
    <property type="entry name" value="Sulfotransfer_2"/>
    <property type="match status" value="1"/>
</dbReference>
<keyword evidence="6 9" id="KW-0333">Golgi apparatus</keyword>
<accession>A0ABP0GS71</accession>
<comment type="caution">
    <text evidence="10">The sequence shown here is derived from an EMBL/GenBank/DDBJ whole genome shotgun (WGS) entry which is preliminary data.</text>
</comment>
<keyword evidence="7" id="KW-0472">Membrane</keyword>
<dbReference type="EC" id="2.8.2.-" evidence="9"/>
<protein>
    <recommendedName>
        <fullName evidence="9">Carbohydrate sulfotransferase</fullName>
        <ecNumber evidence="9">2.8.2.-</ecNumber>
    </recommendedName>
</protein>
<keyword evidence="8 9" id="KW-0325">Glycoprotein</keyword>
<evidence type="ECO:0000256" key="6">
    <source>
        <dbReference type="ARBA" id="ARBA00023034"/>
    </source>
</evidence>
<evidence type="ECO:0000313" key="11">
    <source>
        <dbReference type="Proteomes" id="UP001642483"/>
    </source>
</evidence>
<keyword evidence="4" id="KW-0812">Transmembrane</keyword>
<evidence type="ECO:0000256" key="8">
    <source>
        <dbReference type="ARBA" id="ARBA00023180"/>
    </source>
</evidence>
<evidence type="ECO:0000256" key="5">
    <source>
        <dbReference type="ARBA" id="ARBA00022989"/>
    </source>
</evidence>
<comment type="subcellular location">
    <subcellularLocation>
        <location evidence="1 9">Golgi apparatus membrane</location>
        <topology evidence="1 9">Single-pass type II membrane protein</topology>
    </subcellularLocation>
</comment>
<comment type="similarity">
    <text evidence="2 9">Belongs to the sulfotransferase 2 family.</text>
</comment>
<name>A0ABP0GS71_CLALP</name>
<keyword evidence="9" id="KW-0119">Carbohydrate metabolism</keyword>
<keyword evidence="3 9" id="KW-0808">Transferase</keyword>
<keyword evidence="11" id="KW-1185">Reference proteome</keyword>
<evidence type="ECO:0000256" key="2">
    <source>
        <dbReference type="ARBA" id="ARBA00006339"/>
    </source>
</evidence>
<evidence type="ECO:0000256" key="1">
    <source>
        <dbReference type="ARBA" id="ARBA00004323"/>
    </source>
</evidence>
<reference evidence="10 11" key="1">
    <citation type="submission" date="2024-02" db="EMBL/GenBank/DDBJ databases">
        <authorList>
            <person name="Daric V."/>
            <person name="Darras S."/>
        </authorList>
    </citation>
    <scope>NUCLEOTIDE SEQUENCE [LARGE SCALE GENOMIC DNA]</scope>
</reference>
<evidence type="ECO:0000313" key="10">
    <source>
        <dbReference type="EMBL" id="CAK8694584.1"/>
    </source>
</evidence>
<dbReference type="Proteomes" id="UP001642483">
    <property type="component" value="Unassembled WGS sequence"/>
</dbReference>
<dbReference type="EMBL" id="CAWYQH010000141">
    <property type="protein sequence ID" value="CAK8694584.1"/>
    <property type="molecule type" value="Genomic_DNA"/>
</dbReference>
<dbReference type="InterPro" id="IPR005331">
    <property type="entry name" value="Sulfotransferase"/>
</dbReference>
<dbReference type="PANTHER" id="PTHR12137:SF54">
    <property type="entry name" value="CARBOHYDRATE SULFOTRANSFERASE"/>
    <property type="match status" value="1"/>
</dbReference>
<keyword evidence="9" id="KW-0735">Signal-anchor</keyword>
<sequence length="343" mass="40743">MRREKLSLCFGLAVGAILTSFYHIYSGSQIWPEIIVKDVREEKIILSSAPSEEHSFMDFMHNMEVQQTERRTTVSEACRRIKQDIRFMQPVAKYFNLFSDHYKFTVCDINKCGSSSWLSAVLIMDGYFTYDDKINHRIHGDEVIQIANKKARLQAKENETEIKRVWNEYLNIITVRNPFQRIVSAYSDKMRPQSKGFTYVYGPLSKHINQQFKKLRYLEEDRNKDDETASFEDFVNFLLYSKEPLANDPHWRSFDQTCAPCTYEYDFIMKFETMAEDTAYLKQRLNISKEHGQIFFPVHNRRVNDTRTEEYFRKIPLALSKALHAKYKIDFELFGYPMPSWLF</sequence>
<dbReference type="InterPro" id="IPR018011">
    <property type="entry name" value="Carb_sulfotrans_8-10"/>
</dbReference>
<evidence type="ECO:0000256" key="9">
    <source>
        <dbReference type="RuleBase" id="RU364020"/>
    </source>
</evidence>
<keyword evidence="5" id="KW-1133">Transmembrane helix</keyword>